<proteinExistence type="predicted"/>
<feature type="non-terminal residue" evidence="1">
    <location>
        <position position="1"/>
    </location>
</feature>
<gene>
    <name evidence="1" type="ORF">RPERSI_LOCUS11699</name>
</gene>
<organism evidence="1 2">
    <name type="scientific">Racocetra persica</name>
    <dbReference type="NCBI Taxonomy" id="160502"/>
    <lineage>
        <taxon>Eukaryota</taxon>
        <taxon>Fungi</taxon>
        <taxon>Fungi incertae sedis</taxon>
        <taxon>Mucoromycota</taxon>
        <taxon>Glomeromycotina</taxon>
        <taxon>Glomeromycetes</taxon>
        <taxon>Diversisporales</taxon>
        <taxon>Gigasporaceae</taxon>
        <taxon>Racocetra</taxon>
    </lineage>
</organism>
<dbReference type="Proteomes" id="UP000789920">
    <property type="component" value="Unassembled WGS sequence"/>
</dbReference>
<keyword evidence="2" id="KW-1185">Reference proteome</keyword>
<sequence>KDSMSALEDDRVYMDIDDEWALQDITLQIAQFRKDIALETQYESSVTTLSPFASHKFTSSPYSSVVVVDTNFLISHLAFLKMLVLEHAKKSNLIVIIPWIVLEELDGLKSRSNKSYANSSKLNQLDVSNLAQRAISFLHNCMAEKHDGIRGQKIHEKIEKPKKACGSDGLLEKILSTVNSSPDTVLYKQSSSVIQWPNVNELETNVRENHNGPNVVYNIKEEPECFDTDTIMMDCDDVIQKTTSFSQNVIPESSEVITSLQTPQPSYSRSYSHENQCNLSYLSLYDSIHAPDNRGKKLEVNNQKNKDAVTKKIIPSTVHSNPRISESYTTTHGCIPPNVIQNSPLSPSYSIQASYSPFSTQDELKHNSSLYASIHAPENLDVFTNHKTSSTSHTNNKMSREADVISMMLFTTPSVSKKLLTKTIETSHKRLVNKIMVNLSNALPPAILFHFQECFGKDWNYIIQEPQPWCLSTMIKFIDRYWMTVFSDVFHQSRKIKEVVISNVLDFLRIYQRSDVADLTIQEVMHFIQNSELILKMIYDDIEETIDSAGEREQIVKNWWCEFEHSLRST</sequence>
<evidence type="ECO:0000313" key="2">
    <source>
        <dbReference type="Proteomes" id="UP000789920"/>
    </source>
</evidence>
<evidence type="ECO:0000313" key="1">
    <source>
        <dbReference type="EMBL" id="CAG8725996.1"/>
    </source>
</evidence>
<name>A0ACA9PWS8_9GLOM</name>
<reference evidence="1" key="1">
    <citation type="submission" date="2021-06" db="EMBL/GenBank/DDBJ databases">
        <authorList>
            <person name="Kallberg Y."/>
            <person name="Tangrot J."/>
            <person name="Rosling A."/>
        </authorList>
    </citation>
    <scope>NUCLEOTIDE SEQUENCE</scope>
    <source>
        <strain evidence="1">MA461A</strain>
    </source>
</reference>
<protein>
    <submittedName>
        <fullName evidence="1">11731_t:CDS:1</fullName>
    </submittedName>
</protein>
<accession>A0ACA9PWS8</accession>
<dbReference type="EMBL" id="CAJVQC010024322">
    <property type="protein sequence ID" value="CAG8725996.1"/>
    <property type="molecule type" value="Genomic_DNA"/>
</dbReference>
<feature type="non-terminal residue" evidence="1">
    <location>
        <position position="570"/>
    </location>
</feature>
<comment type="caution">
    <text evidence="1">The sequence shown here is derived from an EMBL/GenBank/DDBJ whole genome shotgun (WGS) entry which is preliminary data.</text>
</comment>